<dbReference type="InterPro" id="IPR036291">
    <property type="entry name" value="NAD(P)-bd_dom_sf"/>
</dbReference>
<dbReference type="Gene3D" id="1.20.120.350">
    <property type="entry name" value="Voltage-gated potassium channels. Chain C"/>
    <property type="match status" value="1"/>
</dbReference>
<evidence type="ECO:0000256" key="2">
    <source>
        <dbReference type="ARBA" id="ARBA00022692"/>
    </source>
</evidence>
<dbReference type="Gene3D" id="3.40.50.720">
    <property type="entry name" value="NAD(P)-binding Rossmann-like Domain"/>
    <property type="match status" value="1"/>
</dbReference>
<keyword evidence="2 6" id="KW-0812">Transmembrane</keyword>
<evidence type="ECO:0000256" key="5">
    <source>
        <dbReference type="ARBA" id="ARBA00029579"/>
    </source>
</evidence>
<keyword evidence="3 6" id="KW-1133">Transmembrane helix</keyword>
<dbReference type="InterPro" id="IPR003148">
    <property type="entry name" value="RCK_N"/>
</dbReference>
<comment type="subcellular location">
    <subcellularLocation>
        <location evidence="1">Membrane</location>
        <topology evidence="1">Multi-pass membrane protein</topology>
    </subcellularLocation>
</comment>
<evidence type="ECO:0000313" key="8">
    <source>
        <dbReference type="EMBL" id="HEB95669.1"/>
    </source>
</evidence>
<evidence type="ECO:0000256" key="3">
    <source>
        <dbReference type="ARBA" id="ARBA00022989"/>
    </source>
</evidence>
<dbReference type="InterPro" id="IPR005821">
    <property type="entry name" value="Ion_trans_dom"/>
</dbReference>
<dbReference type="Gene3D" id="3.30.70.1450">
    <property type="entry name" value="Regulator of K+ conductance, C-terminal domain"/>
    <property type="match status" value="1"/>
</dbReference>
<feature type="transmembrane region" description="Helical" evidence="6">
    <location>
        <begin position="41"/>
        <end position="59"/>
    </location>
</feature>
<keyword evidence="8" id="KW-0407">Ion channel</keyword>
<dbReference type="Pfam" id="PF00520">
    <property type="entry name" value="Ion_trans"/>
    <property type="match status" value="1"/>
</dbReference>
<dbReference type="EMBL" id="DRKP01000052">
    <property type="protein sequence ID" value="HEB95669.1"/>
    <property type="molecule type" value="Genomic_DNA"/>
</dbReference>
<organism evidence="8">
    <name type="scientific">Sedimenticola thiotaurini</name>
    <dbReference type="NCBI Taxonomy" id="1543721"/>
    <lineage>
        <taxon>Bacteria</taxon>
        <taxon>Pseudomonadati</taxon>
        <taxon>Pseudomonadota</taxon>
        <taxon>Gammaproteobacteria</taxon>
        <taxon>Chromatiales</taxon>
        <taxon>Sedimenticolaceae</taxon>
        <taxon>Sedimenticola</taxon>
    </lineage>
</organism>
<feature type="transmembrane region" description="Helical" evidence="6">
    <location>
        <begin position="245"/>
        <end position="268"/>
    </location>
</feature>
<feature type="transmembrane region" description="Helical" evidence="6">
    <location>
        <begin position="183"/>
        <end position="204"/>
    </location>
</feature>
<keyword evidence="4 6" id="KW-0472">Membrane</keyword>
<dbReference type="Gene3D" id="1.10.287.70">
    <property type="match status" value="1"/>
</dbReference>
<dbReference type="InterPro" id="IPR036721">
    <property type="entry name" value="RCK_C_sf"/>
</dbReference>
<dbReference type="PROSITE" id="PS51201">
    <property type="entry name" value="RCK_N"/>
    <property type="match status" value="1"/>
</dbReference>
<dbReference type="SUPFAM" id="SSF51735">
    <property type="entry name" value="NAD(P)-binding Rossmann-fold domains"/>
    <property type="match status" value="1"/>
</dbReference>
<dbReference type="SUPFAM" id="SSF116726">
    <property type="entry name" value="TrkA C-terminal domain-like"/>
    <property type="match status" value="1"/>
</dbReference>
<gene>
    <name evidence="8" type="ORF">ENI96_04470</name>
</gene>
<accession>A0A831RMK5</accession>
<feature type="transmembrane region" description="Helical" evidence="6">
    <location>
        <begin position="216"/>
        <end position="233"/>
    </location>
</feature>
<dbReference type="GO" id="GO:0016020">
    <property type="term" value="C:membrane"/>
    <property type="evidence" value="ECO:0007669"/>
    <property type="project" value="UniProtKB-SubCell"/>
</dbReference>
<name>A0A831RMK5_9GAMM</name>
<evidence type="ECO:0000256" key="6">
    <source>
        <dbReference type="SAM" id="Phobius"/>
    </source>
</evidence>
<sequence>MSFSLFIVQRCYDLEASSRYKKTKRFFYDLLENPRSRQRSWFDIGMILLVLSSVYLLIYEVGNDLGAFGFYFELFAVTVFIIEYLLRLWLHSDSHRIIIDHYEKSQFVDRPFRLGPPLREILAKKWDYITTPMAIIDLLAIIPSYRPLRFLRIFLLFRLFKLFRYARSTTEFVKVLSEKRFEFYTLAIFLAFVVFTAAAAIYFFESRSQGGEIDNIFDGIYWALITISTVGYGDIIPHTPEGRVITLALIISGMGVMAFTTSIVVSAFSEKMSEMRQNQVFSELERMKARHTILCGFGRMGQMVAERLARDKMPFVVIDPDPDNMEQAKHLGYLVIQGYGERTELLKSVGVERRAERILCLTGDDVVNVYITLTARSLNPGIEIISRANRQETVRKLIQVGANHTIKPYKTVALIASEFLGKPVAFEAINGVLSGKHGIGLETVSIRENMLRDDTRIGDIDFWGSRLLLFGVLTKQPRPEDEMCRDPFSMRERSFYFNPQPSFRLQAGDVLLVFGHEYSIVHFKDRLESNKLRKRR</sequence>
<dbReference type="SUPFAM" id="SSF81324">
    <property type="entry name" value="Voltage-gated potassium channels"/>
    <property type="match status" value="1"/>
</dbReference>
<dbReference type="PRINTS" id="PR00169">
    <property type="entry name" value="KCHANNEL"/>
</dbReference>
<dbReference type="Pfam" id="PF02254">
    <property type="entry name" value="TrkA_N"/>
    <property type="match status" value="1"/>
</dbReference>
<dbReference type="Proteomes" id="UP000886251">
    <property type="component" value="Unassembled WGS sequence"/>
</dbReference>
<keyword evidence="8" id="KW-0406">Ion transport</keyword>
<evidence type="ECO:0000259" key="7">
    <source>
        <dbReference type="PROSITE" id="PS51201"/>
    </source>
</evidence>
<dbReference type="InterPro" id="IPR027359">
    <property type="entry name" value="Volt_channel_dom_sf"/>
</dbReference>
<dbReference type="GO" id="GO:0005216">
    <property type="term" value="F:monoatomic ion channel activity"/>
    <property type="evidence" value="ECO:0007669"/>
    <property type="project" value="InterPro"/>
</dbReference>
<proteinExistence type="predicted"/>
<evidence type="ECO:0000256" key="4">
    <source>
        <dbReference type="ARBA" id="ARBA00023136"/>
    </source>
</evidence>
<keyword evidence="8" id="KW-0813">Transport</keyword>
<protein>
    <recommendedName>
        <fullName evidence="5">BK channel</fullName>
    </recommendedName>
</protein>
<dbReference type="PANTHER" id="PTHR43833">
    <property type="entry name" value="POTASSIUM CHANNEL PROTEIN 2-RELATED-RELATED"/>
    <property type="match status" value="1"/>
</dbReference>
<feature type="domain" description="RCK N-terminal" evidence="7">
    <location>
        <begin position="289"/>
        <end position="407"/>
    </location>
</feature>
<dbReference type="PANTHER" id="PTHR43833:SF9">
    <property type="entry name" value="POTASSIUM CHANNEL PROTEIN YUGO-RELATED"/>
    <property type="match status" value="1"/>
</dbReference>
<comment type="caution">
    <text evidence="8">The sequence shown here is derived from an EMBL/GenBank/DDBJ whole genome shotgun (WGS) entry which is preliminary data.</text>
</comment>
<evidence type="ECO:0000256" key="1">
    <source>
        <dbReference type="ARBA" id="ARBA00004141"/>
    </source>
</evidence>
<dbReference type="AlphaFoldDB" id="A0A831RMK5"/>
<dbReference type="InterPro" id="IPR050721">
    <property type="entry name" value="Trk_Ktr_HKT_K-transport"/>
</dbReference>
<feature type="transmembrane region" description="Helical" evidence="6">
    <location>
        <begin position="65"/>
        <end position="86"/>
    </location>
</feature>
<reference evidence="8" key="1">
    <citation type="journal article" date="2020" name="mSystems">
        <title>Genome- and Community-Level Interaction Insights into Carbon Utilization and Element Cycling Functions of Hydrothermarchaeota in Hydrothermal Sediment.</title>
        <authorList>
            <person name="Zhou Z."/>
            <person name="Liu Y."/>
            <person name="Xu W."/>
            <person name="Pan J."/>
            <person name="Luo Z.H."/>
            <person name="Li M."/>
        </authorList>
    </citation>
    <scope>NUCLEOTIDE SEQUENCE [LARGE SCALE GENOMIC DNA]</scope>
    <source>
        <strain evidence="8">HyVt-443</strain>
    </source>
</reference>
<dbReference type="GO" id="GO:0006813">
    <property type="term" value="P:potassium ion transport"/>
    <property type="evidence" value="ECO:0007669"/>
    <property type="project" value="InterPro"/>
</dbReference>